<dbReference type="InterPro" id="IPR012780">
    <property type="entry name" value="CO_Mo_DH_lsu"/>
</dbReference>
<dbReference type="SUPFAM" id="SSF56003">
    <property type="entry name" value="Molybdenum cofactor-binding domain"/>
    <property type="match status" value="1"/>
</dbReference>
<dbReference type="RefSeq" id="WP_273987503.1">
    <property type="nucleotide sequence ID" value="NZ_BAABQT010000028.1"/>
</dbReference>
<dbReference type="Pfam" id="PF01315">
    <property type="entry name" value="Ald_Xan_dh_C"/>
    <property type="match status" value="1"/>
</dbReference>
<feature type="compositionally biased region" description="Polar residues" evidence="3">
    <location>
        <begin position="7"/>
        <end position="18"/>
    </location>
</feature>
<dbReference type="PANTHER" id="PTHR11908">
    <property type="entry name" value="XANTHINE DEHYDROGENASE"/>
    <property type="match status" value="1"/>
</dbReference>
<evidence type="ECO:0000259" key="4">
    <source>
        <dbReference type="SMART" id="SM01008"/>
    </source>
</evidence>
<dbReference type="InterPro" id="IPR046867">
    <property type="entry name" value="AldOxase/xan_DH_MoCoBD2"/>
</dbReference>
<dbReference type="SUPFAM" id="SSF54665">
    <property type="entry name" value="CO dehydrogenase molybdoprotein N-domain-like"/>
    <property type="match status" value="1"/>
</dbReference>
<dbReference type="InterPro" id="IPR036856">
    <property type="entry name" value="Ald_Oxase/Xan_DH_a/b_sf"/>
</dbReference>
<protein>
    <submittedName>
        <fullName evidence="5">Aerobic carbon-monoxide dehydrogenase large subunit</fullName>
        <ecNumber evidence="5">1.2.5.3</ecNumber>
    </submittedName>
</protein>
<dbReference type="SMART" id="SM01008">
    <property type="entry name" value="Ald_Xan_dh_C"/>
    <property type="match status" value="1"/>
</dbReference>
<dbReference type="Pfam" id="PF20256">
    <property type="entry name" value="MoCoBD_2"/>
    <property type="match status" value="1"/>
</dbReference>
<evidence type="ECO:0000313" key="5">
    <source>
        <dbReference type="EMBL" id="WDA57566.1"/>
    </source>
</evidence>
<keyword evidence="1" id="KW-0500">Molybdenum</keyword>
<dbReference type="InterPro" id="IPR000674">
    <property type="entry name" value="Ald_Oxase/Xan_DH_a/b"/>
</dbReference>
<gene>
    <name evidence="5" type="ORF">M8445_09340</name>
</gene>
<dbReference type="EC" id="1.2.5.3" evidence="5"/>
<dbReference type="GO" id="GO:0008805">
    <property type="term" value="F:carbon-monoxide oxygenase activity"/>
    <property type="evidence" value="ECO:0007669"/>
    <property type="project" value="UniProtKB-EC"/>
</dbReference>
<feature type="region of interest" description="Disordered" evidence="3">
    <location>
        <begin position="1"/>
        <end position="28"/>
    </location>
</feature>
<keyword evidence="2 5" id="KW-0560">Oxidoreductase</keyword>
<organism evidence="5 6">
    <name type="scientific">Deinococcus aquaticus</name>
    <dbReference type="NCBI Taxonomy" id="328692"/>
    <lineage>
        <taxon>Bacteria</taxon>
        <taxon>Thermotogati</taxon>
        <taxon>Deinococcota</taxon>
        <taxon>Deinococci</taxon>
        <taxon>Deinococcales</taxon>
        <taxon>Deinococcaceae</taxon>
        <taxon>Deinococcus</taxon>
    </lineage>
</organism>
<dbReference type="PANTHER" id="PTHR11908:SF132">
    <property type="entry name" value="ALDEHYDE OXIDASE 1-RELATED"/>
    <property type="match status" value="1"/>
</dbReference>
<keyword evidence="6" id="KW-1185">Reference proteome</keyword>
<accession>A0ABY7V0R9</accession>
<evidence type="ECO:0000256" key="3">
    <source>
        <dbReference type="SAM" id="MobiDB-lite"/>
    </source>
</evidence>
<reference evidence="5 6" key="1">
    <citation type="submission" date="2022-12" db="EMBL/GenBank/DDBJ databases">
        <title>Genome Sequence of Deinococcus aquaticus Type Strain PB314.</title>
        <authorList>
            <person name="Albert C."/>
            <person name="Hill J."/>
            <person name="Boren L."/>
            <person name="Scholz-Ng S."/>
            <person name="Fatema N."/>
            <person name="Grosso R."/>
            <person name="Soboslay E."/>
            <person name="Tuohy J."/>
        </authorList>
    </citation>
    <scope>NUCLEOTIDE SEQUENCE [LARGE SCALE GENOMIC DNA]</scope>
    <source>
        <strain evidence="5 6">PB-314</strain>
    </source>
</reference>
<dbReference type="Proteomes" id="UP001217044">
    <property type="component" value="Chromosome"/>
</dbReference>
<dbReference type="InterPro" id="IPR016208">
    <property type="entry name" value="Ald_Oxase/xanthine_DH-like"/>
</dbReference>
<dbReference type="InterPro" id="IPR008274">
    <property type="entry name" value="AldOxase/xan_DH_MoCoBD1"/>
</dbReference>
<evidence type="ECO:0000256" key="1">
    <source>
        <dbReference type="ARBA" id="ARBA00022505"/>
    </source>
</evidence>
<dbReference type="NCBIfam" id="TIGR02416">
    <property type="entry name" value="CO_dehy_Mo_lg"/>
    <property type="match status" value="1"/>
</dbReference>
<evidence type="ECO:0000313" key="6">
    <source>
        <dbReference type="Proteomes" id="UP001217044"/>
    </source>
</evidence>
<dbReference type="Gene3D" id="3.30.365.10">
    <property type="entry name" value="Aldehyde oxidase/xanthine dehydrogenase, molybdopterin binding domain"/>
    <property type="match status" value="4"/>
</dbReference>
<dbReference type="EMBL" id="CP115165">
    <property type="protein sequence ID" value="WDA57566.1"/>
    <property type="molecule type" value="Genomic_DNA"/>
</dbReference>
<evidence type="ECO:0000256" key="2">
    <source>
        <dbReference type="ARBA" id="ARBA00023002"/>
    </source>
</evidence>
<dbReference type="Gene3D" id="3.90.1170.50">
    <property type="entry name" value="Aldehyde oxidase/xanthine dehydrogenase, a/b hammerhead"/>
    <property type="match status" value="1"/>
</dbReference>
<sequence>MSIETDAANNAGPQTLTMGKSMKRKEDPRFLTGNGNYVDDMRLPGMLYMAIVHSPYPHANIKGIDKTAALAMPGVKAVITGEDLVAASLAWLPTFHGFDKQMVLAVGKVLFQHQEVAAVFAETREAARDAAELVDVDYEPLDPVISPFDSMKDEIILRDDREDKTNHIYHWDSGDKDGTQTALDDSEVVVTERIYAPRCHPAPLEPCGCVAQFDAMGRLHFWVTSQAPHVYRTAISLVTGIPEDKIRVISPDIGGGFGNKVPVYPGYVCAIVGALILKTPVKWIETRTENLTTTGFARDYHMDVTIGAKKDGTVTALKVKTVADHGAFDAAADPSKYPAGMFGVVTGSYQFPVAFAELDAYFTNKAPGGVAYRCSFRVTEASYAIERGMDILAQKLTMDPAELRRKNFVRKDQFPYDSALGFTYDSGDYEGTMDKALNQIGYAELRREQVEKRARGEYMGIGISTFTEVVGAGPSKHFDILGIKMFDSAEIRIHPTGTGIIRTGTKSQGQGHETTWAQIVAEELGLDPQNLLVEEGDTDTAPYGLGTYASRSTPVAGAALALAARRVREKAKKVAAHLLEAATEDIEWVEHKFQVMGAPSRSVTMKEVAFAAYTNPGEGNEPGLEASLYYDPPNMTFPHGAYIAVVDVDAETGEVKVRRFLAIDDCGTVINPMIVEGQVHGGLTEGFAIAFMQEIPYDEQGNNMAPNFMEYLIPTSVEAPVWETGSTVTPSPHHPIGAKGVGESPNVGSPAAFVNAVMDALSPLGVTHIDMPLTREKVWKAIRNAEAAAASD</sequence>
<dbReference type="Pfam" id="PF02738">
    <property type="entry name" value="MoCoBD_1"/>
    <property type="match status" value="1"/>
</dbReference>
<proteinExistence type="predicted"/>
<feature type="domain" description="Aldehyde oxidase/xanthine dehydrogenase a/b hammerhead" evidence="4">
    <location>
        <begin position="32"/>
        <end position="142"/>
    </location>
</feature>
<name>A0ABY7V0R9_9DEIO</name>
<dbReference type="InterPro" id="IPR037165">
    <property type="entry name" value="AldOxase/xan_DH_Mopterin-bd_sf"/>
</dbReference>